<feature type="coiled-coil region" evidence="3">
    <location>
        <begin position="338"/>
        <end position="365"/>
    </location>
</feature>
<gene>
    <name evidence="5" type="ORF">LOAG_02375</name>
</gene>
<comment type="subcellular location">
    <subcellularLocation>
        <location evidence="1">Golgi apparatus</location>
    </subcellularLocation>
</comment>
<dbReference type="EMBL" id="JH712371">
    <property type="protein sequence ID" value="EFO26107.1"/>
    <property type="molecule type" value="Genomic_DNA"/>
</dbReference>
<dbReference type="InterPro" id="IPR006953">
    <property type="entry name" value="Vesicle_Uso1_P115_head"/>
</dbReference>
<reference evidence="5" key="1">
    <citation type="submission" date="2012-04" db="EMBL/GenBank/DDBJ databases">
        <title>The Genome Sequence of Loa loa.</title>
        <authorList>
            <consortium name="The Broad Institute Genome Sequencing Platform"/>
            <consortium name="Broad Institute Genome Sequencing Center for Infectious Disease"/>
            <person name="Nutman T.B."/>
            <person name="Fink D.L."/>
            <person name="Russ C."/>
            <person name="Young S."/>
            <person name="Zeng Q."/>
            <person name="Gargeya S."/>
            <person name="Alvarado L."/>
            <person name="Berlin A."/>
            <person name="Chapman S.B."/>
            <person name="Chen Z."/>
            <person name="Freedman E."/>
            <person name="Gellesch M."/>
            <person name="Goldberg J."/>
            <person name="Griggs A."/>
            <person name="Gujja S."/>
            <person name="Heilman E.R."/>
            <person name="Heiman D."/>
            <person name="Howarth C."/>
            <person name="Mehta T."/>
            <person name="Neiman D."/>
            <person name="Pearson M."/>
            <person name="Roberts A."/>
            <person name="Saif S."/>
            <person name="Shea T."/>
            <person name="Shenoy N."/>
            <person name="Sisk P."/>
            <person name="Stolte C."/>
            <person name="Sykes S."/>
            <person name="White J."/>
            <person name="Yandava C."/>
            <person name="Haas B."/>
            <person name="Henn M.R."/>
            <person name="Nusbaum C."/>
            <person name="Birren B."/>
        </authorList>
    </citation>
    <scope>NUCLEOTIDE SEQUENCE [LARGE SCALE GENOMIC DNA]</scope>
</reference>
<dbReference type="GO" id="GO:0006886">
    <property type="term" value="P:intracellular protein transport"/>
    <property type="evidence" value="ECO:0007669"/>
    <property type="project" value="InterPro"/>
</dbReference>
<dbReference type="RefSeq" id="XP_003137961.1">
    <property type="nucleotide sequence ID" value="XM_003137913.1"/>
</dbReference>
<dbReference type="CTD" id="9939760"/>
<dbReference type="OrthoDB" id="198977at2759"/>
<dbReference type="OMA" id="CEMHESV"/>
<dbReference type="GO" id="GO:0045056">
    <property type="term" value="P:transcytosis"/>
    <property type="evidence" value="ECO:0007669"/>
    <property type="project" value="TreeGrafter"/>
</dbReference>
<dbReference type="GO" id="GO:0048280">
    <property type="term" value="P:vesicle fusion with Golgi apparatus"/>
    <property type="evidence" value="ECO:0007669"/>
    <property type="project" value="InterPro"/>
</dbReference>
<dbReference type="PANTHER" id="PTHR10013:SF0">
    <property type="entry name" value="GENERAL VESICULAR TRANSPORT FACTOR P115"/>
    <property type="match status" value="1"/>
</dbReference>
<proteinExistence type="predicted"/>
<accession>A0A1S0U8S3</accession>
<dbReference type="GO" id="GO:0000139">
    <property type="term" value="C:Golgi membrane"/>
    <property type="evidence" value="ECO:0007669"/>
    <property type="project" value="InterPro"/>
</dbReference>
<dbReference type="GO" id="GO:0005783">
    <property type="term" value="C:endoplasmic reticulum"/>
    <property type="evidence" value="ECO:0007669"/>
    <property type="project" value="TreeGrafter"/>
</dbReference>
<evidence type="ECO:0000259" key="4">
    <source>
        <dbReference type="Pfam" id="PF04869"/>
    </source>
</evidence>
<protein>
    <recommendedName>
        <fullName evidence="4">Vesicle tethering protein Uso1/P115-like head domain-containing protein</fullName>
    </recommendedName>
</protein>
<sequence>MVWLHADHLKQQLLRVQLTTNPSETPSSLLQHLSTVLISLGNRRPQTRAGLLMLLSTWLHNCPLAVAQFIAVEENVQYLTTHIDGYGTEGSEDENQVVRGLIAFLLTICLVFDESGEDKSRKNALSMVVERRVGKEKLVELLEGLSHSEHYVKAAQRPQPLAKSAQDLLLDYHFTKFFKSVEGQMVKQICPSAEISSSNINNDSVFNSYKELIKRQDETIASLSQQIKKLKEDAENQQNYDKENELASLWKQLAEQCHVNGTSISGQQEIEHYKCMAMQWQSEAKRYQKWAEQWQQYQITQSSNPQDPVVEQLIFQNKELEEQLEHGWQMYNSQGLSLAAALSEIEQAKAKIRILEEQIAQTALDRTYKQVVPAEIVNSDELTVLKKEQEDLLVLLADQDTKILEYRRKLTELGQAVTDDEDTDA</sequence>
<dbReference type="GO" id="GO:0012507">
    <property type="term" value="C:ER to Golgi transport vesicle membrane"/>
    <property type="evidence" value="ECO:0007669"/>
    <property type="project" value="TreeGrafter"/>
</dbReference>
<dbReference type="InParanoid" id="A0A1S0U8S3"/>
<evidence type="ECO:0000256" key="2">
    <source>
        <dbReference type="ARBA" id="ARBA00023034"/>
    </source>
</evidence>
<feature type="domain" description="Vesicle tethering protein Uso1/P115-like head" evidence="4">
    <location>
        <begin position="6"/>
        <end position="189"/>
    </location>
</feature>
<dbReference type="Gene3D" id="1.25.10.10">
    <property type="entry name" value="Leucine-rich Repeat Variant"/>
    <property type="match status" value="1"/>
</dbReference>
<organism evidence="5">
    <name type="scientific">Loa loa</name>
    <name type="common">Eye worm</name>
    <name type="synonym">Filaria loa</name>
    <dbReference type="NCBI Taxonomy" id="7209"/>
    <lineage>
        <taxon>Eukaryota</taxon>
        <taxon>Metazoa</taxon>
        <taxon>Ecdysozoa</taxon>
        <taxon>Nematoda</taxon>
        <taxon>Chromadorea</taxon>
        <taxon>Rhabditida</taxon>
        <taxon>Spirurina</taxon>
        <taxon>Spiruromorpha</taxon>
        <taxon>Filarioidea</taxon>
        <taxon>Onchocercidae</taxon>
        <taxon>Loa</taxon>
    </lineage>
</organism>
<dbReference type="PANTHER" id="PTHR10013">
    <property type="entry name" value="GENERAL VESICULAR TRANSPORT FACTOR P115"/>
    <property type="match status" value="1"/>
</dbReference>
<dbReference type="KEGG" id="loa:LOAG_02375"/>
<evidence type="ECO:0000256" key="1">
    <source>
        <dbReference type="ARBA" id="ARBA00004555"/>
    </source>
</evidence>
<dbReference type="AlphaFoldDB" id="A0A1S0U8S3"/>
<dbReference type="GO" id="GO:0005795">
    <property type="term" value="C:Golgi stack"/>
    <property type="evidence" value="ECO:0007669"/>
    <property type="project" value="TreeGrafter"/>
</dbReference>
<dbReference type="InterPro" id="IPR011989">
    <property type="entry name" value="ARM-like"/>
</dbReference>
<dbReference type="GeneID" id="9939760"/>
<dbReference type="Pfam" id="PF04869">
    <property type="entry name" value="Uso1_p115_head"/>
    <property type="match status" value="1"/>
</dbReference>
<keyword evidence="2" id="KW-0333">Golgi apparatus</keyword>
<keyword evidence="3" id="KW-0175">Coiled coil</keyword>
<evidence type="ECO:0000256" key="3">
    <source>
        <dbReference type="SAM" id="Coils"/>
    </source>
</evidence>
<dbReference type="GO" id="GO:0006888">
    <property type="term" value="P:endoplasmic reticulum to Golgi vesicle-mediated transport"/>
    <property type="evidence" value="ECO:0007669"/>
    <property type="project" value="TreeGrafter"/>
</dbReference>
<name>A0A1S0U8S3_LOALO</name>
<feature type="coiled-coil region" evidence="3">
    <location>
        <begin position="213"/>
        <end position="240"/>
    </location>
</feature>
<dbReference type="InterPro" id="IPR024095">
    <property type="entry name" value="Vesicle_P115"/>
</dbReference>
<dbReference type="GO" id="GO:0048211">
    <property type="term" value="P:Golgi vesicle docking"/>
    <property type="evidence" value="ECO:0007669"/>
    <property type="project" value="TreeGrafter"/>
</dbReference>
<evidence type="ECO:0000313" key="5">
    <source>
        <dbReference type="EMBL" id="EFO26107.1"/>
    </source>
</evidence>